<dbReference type="PANTHER" id="PTHR41164">
    <property type="entry name" value="CURLI PRODUCTION ASSEMBLY/TRANSPORT COMPONENT CSGG"/>
    <property type="match status" value="1"/>
</dbReference>
<dbReference type="Pfam" id="PF03783">
    <property type="entry name" value="CsgG"/>
    <property type="match status" value="1"/>
</dbReference>
<accession>A0A6L5YBQ8</accession>
<dbReference type="RefSeq" id="WP_154528716.1">
    <property type="nucleotide sequence ID" value="NZ_VUNH01000005.1"/>
</dbReference>
<organism evidence="7 8">
    <name type="scientific">Pyramidobacter porci</name>
    <dbReference type="NCBI Taxonomy" id="2605789"/>
    <lineage>
        <taxon>Bacteria</taxon>
        <taxon>Thermotogati</taxon>
        <taxon>Synergistota</taxon>
        <taxon>Synergistia</taxon>
        <taxon>Synergistales</taxon>
        <taxon>Dethiosulfovibrionaceae</taxon>
        <taxon>Pyramidobacter</taxon>
    </lineage>
</organism>
<evidence type="ECO:0000256" key="2">
    <source>
        <dbReference type="ARBA" id="ARBA00022729"/>
    </source>
</evidence>
<evidence type="ECO:0000256" key="6">
    <source>
        <dbReference type="SAM" id="SignalP"/>
    </source>
</evidence>
<comment type="caution">
    <text evidence="7">The sequence shown here is derived from an EMBL/GenBank/DDBJ whole genome shotgun (WGS) entry which is preliminary data.</text>
</comment>
<name>A0A6L5YBQ8_9BACT</name>
<evidence type="ECO:0000256" key="3">
    <source>
        <dbReference type="ARBA" id="ARBA00023136"/>
    </source>
</evidence>
<keyword evidence="8" id="KW-1185">Reference proteome</keyword>
<protein>
    <submittedName>
        <fullName evidence="7">Penicillin-binding protein activator LpoB</fullName>
    </submittedName>
</protein>
<feature type="signal peptide" evidence="6">
    <location>
        <begin position="1"/>
        <end position="23"/>
    </location>
</feature>
<evidence type="ECO:0000313" key="8">
    <source>
        <dbReference type="Proteomes" id="UP000473699"/>
    </source>
</evidence>
<sequence>MKKSFKILLALCAALCLAAPSLAAYTISVETFRNSSGRHVPVDSIMDMMITELVNSGTFQVVERDRLDVIAREQRMGQSGLIDSNTASRTGRLAGAQYMMTGAVTKYSASDTAGGGIIGGGSSLIGGLINTNTAYVTLDVRIVDTTTGAIVYAGRAEGAGTNVLGGLLSRYGGFGTGRSGGQLATATHKAITKVIANLRAAIGAGAAPGSAEGFHVLEAKGARNVTIDAGTATGGARKGQYYAVYREGEAIRDLHGNVLDAEHYYVAVIQVIDARPQYSKAKIVRGGGLRRGDGIEPIRKPDDVKLDYE</sequence>
<dbReference type="Gene3D" id="3.40.50.10610">
    <property type="entry name" value="ABC-type transport auxiliary lipoprotein component"/>
    <property type="match status" value="1"/>
</dbReference>
<dbReference type="PANTHER" id="PTHR41164:SF1">
    <property type="entry name" value="CURLI PRODUCTION ASSEMBLY_TRANSPORT COMPONENT CSGG"/>
    <property type="match status" value="1"/>
</dbReference>
<evidence type="ECO:0000313" key="7">
    <source>
        <dbReference type="EMBL" id="MST55629.1"/>
    </source>
</evidence>
<keyword evidence="1" id="KW-1003">Cell membrane</keyword>
<dbReference type="EMBL" id="VUNH01000005">
    <property type="protein sequence ID" value="MST55629.1"/>
    <property type="molecule type" value="Genomic_DNA"/>
</dbReference>
<dbReference type="InterPro" id="IPR005534">
    <property type="entry name" value="Curli_assmbl/transp-comp_CsgG"/>
</dbReference>
<keyword evidence="4" id="KW-0564">Palmitate</keyword>
<dbReference type="AlphaFoldDB" id="A0A6L5YBQ8"/>
<dbReference type="Proteomes" id="UP000473699">
    <property type="component" value="Unassembled WGS sequence"/>
</dbReference>
<keyword evidence="3" id="KW-0472">Membrane</keyword>
<dbReference type="GO" id="GO:0030288">
    <property type="term" value="C:outer membrane-bounded periplasmic space"/>
    <property type="evidence" value="ECO:0007669"/>
    <property type="project" value="InterPro"/>
</dbReference>
<keyword evidence="2 6" id="KW-0732">Signal</keyword>
<keyword evidence="5" id="KW-0449">Lipoprotein</keyword>
<reference evidence="7 8" key="1">
    <citation type="submission" date="2019-08" db="EMBL/GenBank/DDBJ databases">
        <title>In-depth cultivation of the pig gut microbiome towards novel bacterial diversity and tailored functional studies.</title>
        <authorList>
            <person name="Wylensek D."/>
            <person name="Hitch T.C.A."/>
            <person name="Clavel T."/>
        </authorList>
    </citation>
    <scope>NUCLEOTIDE SEQUENCE [LARGE SCALE GENOMIC DNA]</scope>
    <source>
        <strain evidence="7 8">SM-530-WT-4B</strain>
    </source>
</reference>
<evidence type="ECO:0000256" key="1">
    <source>
        <dbReference type="ARBA" id="ARBA00022475"/>
    </source>
</evidence>
<proteinExistence type="predicted"/>
<evidence type="ECO:0000256" key="4">
    <source>
        <dbReference type="ARBA" id="ARBA00023139"/>
    </source>
</evidence>
<gene>
    <name evidence="7" type="ORF">FYJ74_06220</name>
</gene>
<evidence type="ECO:0000256" key="5">
    <source>
        <dbReference type="ARBA" id="ARBA00023288"/>
    </source>
</evidence>
<feature type="chain" id="PRO_5026962045" evidence="6">
    <location>
        <begin position="24"/>
        <end position="309"/>
    </location>
</feature>